<dbReference type="VEuPathDB" id="AmoebaDB:EHI_015260"/>
<keyword evidence="2" id="KW-0472">Membrane</keyword>
<accession>A0A175JMX9</accession>
<comment type="caution">
    <text evidence="4">The sequence shown here is derived from an EMBL/GenBank/DDBJ whole genome shotgun (WGS) entry which is preliminary data.</text>
</comment>
<dbReference type="VEuPathDB" id="AmoebaDB:KM1_125690"/>
<dbReference type="Gene3D" id="1.10.472.80">
    <property type="entry name" value="Ypt/Rab-GAP domain of gyp1p, domain 3"/>
    <property type="match status" value="1"/>
</dbReference>
<evidence type="ECO:0000259" key="3">
    <source>
        <dbReference type="PROSITE" id="PS50086"/>
    </source>
</evidence>
<dbReference type="GO" id="GO:0005096">
    <property type="term" value="F:GTPase activator activity"/>
    <property type="evidence" value="ECO:0007669"/>
    <property type="project" value="UniProtKB-KW"/>
</dbReference>
<name>A0A175JMX9_ENTHI</name>
<dbReference type="AlphaFoldDB" id="A0A175JMX9"/>
<dbReference type="InterPro" id="IPR000195">
    <property type="entry name" value="Rab-GAP-TBC_dom"/>
</dbReference>
<evidence type="ECO:0000313" key="5">
    <source>
        <dbReference type="Proteomes" id="UP000078387"/>
    </source>
</evidence>
<dbReference type="eggNOG" id="KOG2595">
    <property type="taxonomic scope" value="Eukaryota"/>
</dbReference>
<dbReference type="SMART" id="SM00164">
    <property type="entry name" value="TBC"/>
    <property type="match status" value="1"/>
</dbReference>
<evidence type="ECO:0000256" key="2">
    <source>
        <dbReference type="SAM" id="Phobius"/>
    </source>
</evidence>
<dbReference type="FunFam" id="1.10.472.80:FF:000101">
    <property type="entry name" value="Rab GTPase activating protein, putative"/>
    <property type="match status" value="1"/>
</dbReference>
<feature type="transmembrane region" description="Helical" evidence="2">
    <location>
        <begin position="298"/>
        <end position="317"/>
    </location>
</feature>
<dbReference type="InterPro" id="IPR035969">
    <property type="entry name" value="Rab-GAP_TBC_sf"/>
</dbReference>
<keyword evidence="1" id="KW-0343">GTPase activation</keyword>
<dbReference type="PANTHER" id="PTHR20913:SF7">
    <property type="entry name" value="RE60063P"/>
    <property type="match status" value="1"/>
</dbReference>
<dbReference type="VEuPathDB" id="AmoebaDB:EHI7A_061630"/>
<dbReference type="VEuPathDB" id="AmoebaDB:EHI5A_095590"/>
<dbReference type="GO" id="GO:0005789">
    <property type="term" value="C:endoplasmic reticulum membrane"/>
    <property type="evidence" value="ECO:0007669"/>
    <property type="project" value="TreeGrafter"/>
</dbReference>
<dbReference type="EMBL" id="BDEQ01000001">
    <property type="protein sequence ID" value="GAT94818.1"/>
    <property type="molecule type" value="Genomic_DNA"/>
</dbReference>
<keyword evidence="2" id="KW-0812">Transmembrane</keyword>
<evidence type="ECO:0000256" key="1">
    <source>
        <dbReference type="ARBA" id="ARBA00022468"/>
    </source>
</evidence>
<dbReference type="Gene3D" id="1.10.8.1310">
    <property type="match status" value="1"/>
</dbReference>
<sequence>MNYSITIPKMQDKIINKLMQNEWNEYGIINECVRGFGGLKNPNRIKIYQHILHAEKIQDPAKESKSHYQITLDVKRTYGRLLNEEDSTRQKERLLKILDGIFVLHPEFKYYQGFHDIVSYLLFTSEDDELILGVSERLATLRFRQSLFDFNEALSGGKKALKTVSSIDPDLSNALEEAGCDAMFAFPWYITWFLHSVENIEVGLRLLDFFICTSDQDLINFISSMIISSREAIFALPEIEYSAIHIYFTGAPSRFTVNDVQRLINMSMYLKSGNCSLSYFLTISSSPYELTIDPNSLLYIRILIVIMLLCHILMLYCSKN</sequence>
<dbReference type="Pfam" id="PF00566">
    <property type="entry name" value="RabGAP-TBC"/>
    <property type="match status" value="1"/>
</dbReference>
<evidence type="ECO:0000313" key="4">
    <source>
        <dbReference type="EMBL" id="GAT94818.1"/>
    </source>
</evidence>
<organism evidence="4 5">
    <name type="scientific">Entamoeba histolytica</name>
    <dbReference type="NCBI Taxonomy" id="5759"/>
    <lineage>
        <taxon>Eukaryota</taxon>
        <taxon>Amoebozoa</taxon>
        <taxon>Evosea</taxon>
        <taxon>Archamoebae</taxon>
        <taxon>Mastigamoebida</taxon>
        <taxon>Entamoebidae</taxon>
        <taxon>Entamoeba</taxon>
    </lineage>
</organism>
<dbReference type="GO" id="GO:0006888">
    <property type="term" value="P:endoplasmic reticulum to Golgi vesicle-mediated transport"/>
    <property type="evidence" value="ECO:0007669"/>
    <property type="project" value="TreeGrafter"/>
</dbReference>
<reference evidence="4 5" key="1">
    <citation type="submission" date="2016-05" db="EMBL/GenBank/DDBJ databases">
        <title>First whole genome sequencing of Entamoeba histolytica HM1:IMSS-clone-6.</title>
        <authorList>
            <person name="Mukherjee Avik.K."/>
            <person name="Izumyama S."/>
            <person name="Nakada-Tsukui K."/>
            <person name="Nozaki T."/>
        </authorList>
    </citation>
    <scope>NUCLEOTIDE SEQUENCE [LARGE SCALE GENOMIC DNA]</scope>
    <source>
        <strain evidence="4 5">HM1:IMSS clone 6</strain>
    </source>
</reference>
<feature type="domain" description="Rab-GAP TBC" evidence="3">
    <location>
        <begin position="38"/>
        <end position="214"/>
    </location>
</feature>
<dbReference type="PANTHER" id="PTHR20913">
    <property type="entry name" value="TBC1 DOMAIN FAMILY MEMBER 20/GTPASE"/>
    <property type="match status" value="1"/>
</dbReference>
<protein>
    <submittedName>
        <fullName evidence="4">Rab GTPase activating protein putative</fullName>
    </submittedName>
</protein>
<proteinExistence type="predicted"/>
<dbReference type="Proteomes" id="UP000078387">
    <property type="component" value="Unassembled WGS sequence"/>
</dbReference>
<dbReference type="PROSITE" id="PS50086">
    <property type="entry name" value="TBC_RABGAP"/>
    <property type="match status" value="1"/>
</dbReference>
<dbReference type="InterPro" id="IPR045913">
    <property type="entry name" value="TBC20/Gyp8-like"/>
</dbReference>
<gene>
    <name evidence="4" type="ORF">CL6EHI_015260</name>
</gene>
<dbReference type="VEuPathDB" id="AmoebaDB:EHI8A_083180"/>
<dbReference type="SUPFAM" id="SSF47923">
    <property type="entry name" value="Ypt/Rab-GAP domain of gyp1p"/>
    <property type="match status" value="2"/>
</dbReference>
<keyword evidence="2" id="KW-1133">Transmembrane helix</keyword>